<proteinExistence type="predicted"/>
<name>A0A5D3C0S4_CUCMM</name>
<gene>
    <name evidence="1" type="ORF">E5676_scaffold143G001930</name>
</gene>
<comment type="caution">
    <text evidence="1">The sequence shown here is derived from an EMBL/GenBank/DDBJ whole genome shotgun (WGS) entry which is preliminary data.</text>
</comment>
<evidence type="ECO:0000313" key="2">
    <source>
        <dbReference type="Proteomes" id="UP000321947"/>
    </source>
</evidence>
<reference evidence="1 2" key="1">
    <citation type="submission" date="2019-08" db="EMBL/GenBank/DDBJ databases">
        <title>Draft genome sequences of two oriental melons (Cucumis melo L. var makuwa).</title>
        <authorList>
            <person name="Kwon S.-Y."/>
        </authorList>
    </citation>
    <scope>NUCLEOTIDE SEQUENCE [LARGE SCALE GENOMIC DNA]</scope>
    <source>
        <strain evidence="2">cv. Chang Bougi</strain>
        <tissue evidence="1">Leaf</tissue>
    </source>
</reference>
<accession>A0A5D3C0S4</accession>
<sequence>MTTSSPKKSLPPLYVADGNCMNIPHIGTIDTPSLSLSHTYCSGFADGTDDCSHPFFIDIFVKNSPLSESTPDTELAQSTHAAANPNQSSISNVVFKPTLDNFVCRYTQALEKTHTWDYVDLPPDKRPIGCNLLVVVAAKQWNLLQMNVKNAFLNGTLSEEVYMKPPPGTSPLLTSTELEYRALADANIELLWLRWLLTDIGVHQQGSHPPSL</sequence>
<protein>
    <submittedName>
        <fullName evidence="1">Putative mitochondrial protein</fullName>
    </submittedName>
</protein>
<organism evidence="1 2">
    <name type="scientific">Cucumis melo var. makuwa</name>
    <name type="common">Oriental melon</name>
    <dbReference type="NCBI Taxonomy" id="1194695"/>
    <lineage>
        <taxon>Eukaryota</taxon>
        <taxon>Viridiplantae</taxon>
        <taxon>Streptophyta</taxon>
        <taxon>Embryophyta</taxon>
        <taxon>Tracheophyta</taxon>
        <taxon>Spermatophyta</taxon>
        <taxon>Magnoliopsida</taxon>
        <taxon>eudicotyledons</taxon>
        <taxon>Gunneridae</taxon>
        <taxon>Pentapetalae</taxon>
        <taxon>rosids</taxon>
        <taxon>fabids</taxon>
        <taxon>Cucurbitales</taxon>
        <taxon>Cucurbitaceae</taxon>
        <taxon>Benincaseae</taxon>
        <taxon>Cucumis</taxon>
    </lineage>
</organism>
<dbReference type="EMBL" id="SSTD01014011">
    <property type="protein sequence ID" value="TYK04970.1"/>
    <property type="molecule type" value="Genomic_DNA"/>
</dbReference>
<evidence type="ECO:0000313" key="1">
    <source>
        <dbReference type="EMBL" id="TYK04970.1"/>
    </source>
</evidence>
<dbReference type="AlphaFoldDB" id="A0A5D3C0S4"/>
<dbReference type="Proteomes" id="UP000321947">
    <property type="component" value="Unassembled WGS sequence"/>
</dbReference>